<reference evidence="2" key="1">
    <citation type="journal article" date="2019" name="Int. J. Syst. Evol. Microbiol.">
        <title>The Global Catalogue of Microorganisms (GCM) 10K type strain sequencing project: providing services to taxonomists for standard genome sequencing and annotation.</title>
        <authorList>
            <consortium name="The Broad Institute Genomics Platform"/>
            <consortium name="The Broad Institute Genome Sequencing Center for Infectious Disease"/>
            <person name="Wu L."/>
            <person name="Ma J."/>
        </authorList>
    </citation>
    <scope>NUCLEOTIDE SEQUENCE [LARGE SCALE GENOMIC DNA]</scope>
    <source>
        <strain evidence="2">CGMCC 4.7152</strain>
    </source>
</reference>
<dbReference type="RefSeq" id="WP_380118804.1">
    <property type="nucleotide sequence ID" value="NZ_JBHSIU010000037.1"/>
</dbReference>
<gene>
    <name evidence="1" type="ORF">ACFPIJ_27585</name>
</gene>
<organism evidence="1 2">
    <name type="scientific">Dactylosporangium cerinum</name>
    <dbReference type="NCBI Taxonomy" id="1434730"/>
    <lineage>
        <taxon>Bacteria</taxon>
        <taxon>Bacillati</taxon>
        <taxon>Actinomycetota</taxon>
        <taxon>Actinomycetes</taxon>
        <taxon>Micromonosporales</taxon>
        <taxon>Micromonosporaceae</taxon>
        <taxon>Dactylosporangium</taxon>
    </lineage>
</organism>
<proteinExistence type="predicted"/>
<keyword evidence="2" id="KW-1185">Reference proteome</keyword>
<evidence type="ECO:0008006" key="3">
    <source>
        <dbReference type="Google" id="ProtNLM"/>
    </source>
</evidence>
<comment type="caution">
    <text evidence="1">The sequence shown here is derived from an EMBL/GenBank/DDBJ whole genome shotgun (WGS) entry which is preliminary data.</text>
</comment>
<protein>
    <recommendedName>
        <fullName evidence="3">CopG family transcriptional regulator</fullName>
    </recommendedName>
</protein>
<evidence type="ECO:0000313" key="2">
    <source>
        <dbReference type="Proteomes" id="UP001595912"/>
    </source>
</evidence>
<dbReference type="Proteomes" id="UP001595912">
    <property type="component" value="Unassembled WGS sequence"/>
</dbReference>
<sequence>MSKIKRCKCKRKRGCRCGCPPGWVWLTIELEDDLHAQCTRIAEREGVALSTWLSYAVQSYVTREQRRETDAAARLEADAAARREAAADARLMQTINEIRGAVREIKAVFEAAGSPITPPADAGEDAPGRR</sequence>
<evidence type="ECO:0000313" key="1">
    <source>
        <dbReference type="EMBL" id="MFC5001585.1"/>
    </source>
</evidence>
<accession>A0ABV9W216</accession>
<dbReference type="EMBL" id="JBHSIU010000037">
    <property type="protein sequence ID" value="MFC5001585.1"/>
    <property type="molecule type" value="Genomic_DNA"/>
</dbReference>
<name>A0ABV9W216_9ACTN</name>